<reference evidence="2" key="1">
    <citation type="submission" date="2023-03" db="EMBL/GenBank/DDBJ databases">
        <title>Massive genome expansion in bonnet fungi (Mycena s.s.) driven by repeated elements and novel gene families across ecological guilds.</title>
        <authorList>
            <consortium name="Lawrence Berkeley National Laboratory"/>
            <person name="Harder C.B."/>
            <person name="Miyauchi S."/>
            <person name="Viragh M."/>
            <person name="Kuo A."/>
            <person name="Thoen E."/>
            <person name="Andreopoulos B."/>
            <person name="Lu D."/>
            <person name="Skrede I."/>
            <person name="Drula E."/>
            <person name="Henrissat B."/>
            <person name="Morin E."/>
            <person name="Kohler A."/>
            <person name="Barry K."/>
            <person name="LaButti K."/>
            <person name="Morin E."/>
            <person name="Salamov A."/>
            <person name="Lipzen A."/>
            <person name="Mereny Z."/>
            <person name="Hegedus B."/>
            <person name="Baldrian P."/>
            <person name="Stursova M."/>
            <person name="Weitz H."/>
            <person name="Taylor A."/>
            <person name="Grigoriev I.V."/>
            <person name="Nagy L.G."/>
            <person name="Martin F."/>
            <person name="Kauserud H."/>
        </authorList>
    </citation>
    <scope>NUCLEOTIDE SEQUENCE</scope>
    <source>
        <strain evidence="2">9144</strain>
    </source>
</reference>
<evidence type="ECO:0000313" key="2">
    <source>
        <dbReference type="EMBL" id="KAJ7193369.1"/>
    </source>
</evidence>
<feature type="compositionally biased region" description="Polar residues" evidence="1">
    <location>
        <begin position="297"/>
        <end position="307"/>
    </location>
</feature>
<dbReference type="EMBL" id="JARJCW010000109">
    <property type="protein sequence ID" value="KAJ7193369.1"/>
    <property type="molecule type" value="Genomic_DNA"/>
</dbReference>
<feature type="non-terminal residue" evidence="2">
    <location>
        <position position="693"/>
    </location>
</feature>
<feature type="compositionally biased region" description="Basic and acidic residues" evidence="1">
    <location>
        <begin position="413"/>
        <end position="442"/>
    </location>
</feature>
<feature type="compositionally biased region" description="Low complexity" evidence="1">
    <location>
        <begin position="117"/>
        <end position="128"/>
    </location>
</feature>
<feature type="compositionally biased region" description="Basic and acidic residues" evidence="1">
    <location>
        <begin position="209"/>
        <end position="220"/>
    </location>
</feature>
<feature type="compositionally biased region" description="Basic and acidic residues" evidence="1">
    <location>
        <begin position="480"/>
        <end position="508"/>
    </location>
</feature>
<gene>
    <name evidence="2" type="ORF">GGX14DRAFT_379197</name>
</gene>
<evidence type="ECO:0000256" key="1">
    <source>
        <dbReference type="SAM" id="MobiDB-lite"/>
    </source>
</evidence>
<dbReference type="Proteomes" id="UP001219525">
    <property type="component" value="Unassembled WGS sequence"/>
</dbReference>
<protein>
    <submittedName>
        <fullName evidence="2">Uncharacterized protein</fullName>
    </submittedName>
</protein>
<feature type="region of interest" description="Disordered" evidence="1">
    <location>
        <begin position="626"/>
        <end position="693"/>
    </location>
</feature>
<name>A0AAD6Y441_9AGAR</name>
<organism evidence="2 3">
    <name type="scientific">Mycena pura</name>
    <dbReference type="NCBI Taxonomy" id="153505"/>
    <lineage>
        <taxon>Eukaryota</taxon>
        <taxon>Fungi</taxon>
        <taxon>Dikarya</taxon>
        <taxon>Basidiomycota</taxon>
        <taxon>Agaricomycotina</taxon>
        <taxon>Agaricomycetes</taxon>
        <taxon>Agaricomycetidae</taxon>
        <taxon>Agaricales</taxon>
        <taxon>Marasmiineae</taxon>
        <taxon>Mycenaceae</taxon>
        <taxon>Mycena</taxon>
    </lineage>
</organism>
<feature type="compositionally biased region" description="Basic residues" evidence="1">
    <location>
        <begin position="1"/>
        <end position="10"/>
    </location>
</feature>
<feature type="region of interest" description="Disordered" evidence="1">
    <location>
        <begin position="396"/>
        <end position="541"/>
    </location>
</feature>
<sequence>VTALQNRRKTVTPSPLSQSTSAVHLQIPEASGQPLPRKLSKRRTVGLFGRQTTSAPASPVETLKTQRASPVQPGPPSSFVPGDTTKKERRSSVLGRIAKRFSLARKPPPVVAMEVVRQPSPQTRQPSPDKAQSPDMTRCTPPLVPQESAFVVVSLQSETSTPKVEDDRSSVSLDADVTYRMGRLTVANPDPGSVENTPVQREMSLPPDEWERGHERDATDKTLTPNPGPPTPYIQSPVLPVRDSRTLEQVPPVTKLAPSPQNQPDTVGYRRQTESPPPPPAPEKPEKPPGNDHLFQRPSSGTRSNLAPPSPMMTADISPLSTSSILVNPPTPYNPDTPMFDEDEPEPVPPPVPSKRSSRDPSPGQVAVTGRETETFQLIRSASGTVYASTETIRAAGEQWEVVESAKSRVKNRSQDRDGESRREQRRQARVEKEADTEQKGRGERRHRSAEMSASNSQTLPRSASEQQHRSIPDMFPGQEDPRTNQRTRDDERESRRERKVADSRLEKPQPPLPLPAPSRTLERNPSNAARPISEIPTAADMNQLRAREAWDLDRLWKARSLSGMEPNGFVAAPMPAAGPVNGKHAEDQHAVYGSSHTAFMMSTPFQQKPAAQIYHSMPPGPPPIVYPAGYAVPNDHSSTNRSSPSDRSSNSMSPPHPVVGNNPLPEPPRESPYQPAPLTLPEYWNKHTSVTT</sequence>
<comment type="caution">
    <text evidence="2">The sequence shown here is derived from an EMBL/GenBank/DDBJ whole genome shotgun (WGS) entry which is preliminary data.</text>
</comment>
<feature type="region of interest" description="Disordered" evidence="1">
    <location>
        <begin position="1"/>
        <end position="142"/>
    </location>
</feature>
<accession>A0AAD6Y441</accession>
<feature type="compositionally biased region" description="Low complexity" evidence="1">
    <location>
        <begin position="627"/>
        <end position="654"/>
    </location>
</feature>
<dbReference type="AlphaFoldDB" id="A0AAD6Y441"/>
<evidence type="ECO:0000313" key="3">
    <source>
        <dbReference type="Proteomes" id="UP001219525"/>
    </source>
</evidence>
<feature type="compositionally biased region" description="Polar residues" evidence="1">
    <location>
        <begin position="452"/>
        <end position="466"/>
    </location>
</feature>
<proteinExistence type="predicted"/>
<feature type="compositionally biased region" description="Polar residues" evidence="1">
    <location>
        <begin position="11"/>
        <end position="23"/>
    </location>
</feature>
<feature type="region of interest" description="Disordered" evidence="1">
    <location>
        <begin position="182"/>
        <end position="375"/>
    </location>
</feature>
<keyword evidence="3" id="KW-1185">Reference proteome</keyword>